<evidence type="ECO:0000313" key="3">
    <source>
        <dbReference type="Ensembl" id="ENSPMEP00000019142.1"/>
    </source>
</evidence>
<proteinExistence type="predicted"/>
<protein>
    <recommendedName>
        <fullName evidence="2">N-terminal Ras-GEF domain-containing protein</fullName>
    </recommendedName>
</protein>
<reference evidence="3" key="2">
    <citation type="submission" date="2025-09" db="UniProtKB">
        <authorList>
            <consortium name="Ensembl"/>
        </authorList>
    </citation>
    <scope>IDENTIFICATION</scope>
</reference>
<evidence type="ECO:0000259" key="2">
    <source>
        <dbReference type="PROSITE" id="PS50212"/>
    </source>
</evidence>
<dbReference type="STRING" id="48701.ENSPMEP00000019142"/>
<dbReference type="SMART" id="SM00229">
    <property type="entry name" value="RasGEFN"/>
    <property type="match status" value="1"/>
</dbReference>
<sequence length="117" mass="13286">TMGSSTLGKAASLDALLVECIHAFDDNGDLHANLLPRTLLLMHRWYVTSTELAGKLLMIYPIWQNKNSCRMTRFWIVTFPAEFNLDLGLIQITEEFREVAAQLGCEEHFKLIDISAM</sequence>
<dbReference type="Gene3D" id="1.20.870.10">
    <property type="entry name" value="Son of sevenless (SoS) protein Chain: S domain 1"/>
    <property type="match status" value="1"/>
</dbReference>
<evidence type="ECO:0000256" key="1">
    <source>
        <dbReference type="PROSITE-ProRule" id="PRU00135"/>
    </source>
</evidence>
<dbReference type="Proteomes" id="UP000261480">
    <property type="component" value="Unplaced"/>
</dbReference>
<evidence type="ECO:0000313" key="4">
    <source>
        <dbReference type="Proteomes" id="UP000261480"/>
    </source>
</evidence>
<dbReference type="PROSITE" id="PS50212">
    <property type="entry name" value="RASGEF_NTER"/>
    <property type="match status" value="1"/>
</dbReference>
<keyword evidence="4" id="KW-1185">Reference proteome</keyword>
<reference evidence="3" key="1">
    <citation type="submission" date="2025-08" db="UniProtKB">
        <authorList>
            <consortium name="Ensembl"/>
        </authorList>
    </citation>
    <scope>IDENTIFICATION</scope>
</reference>
<keyword evidence="1" id="KW-0344">Guanine-nucleotide releasing factor</keyword>
<dbReference type="GO" id="GO:0005085">
    <property type="term" value="F:guanyl-nucleotide exchange factor activity"/>
    <property type="evidence" value="ECO:0007669"/>
    <property type="project" value="UniProtKB-KW"/>
</dbReference>
<organism evidence="3 4">
    <name type="scientific">Poecilia mexicana</name>
    <dbReference type="NCBI Taxonomy" id="48701"/>
    <lineage>
        <taxon>Eukaryota</taxon>
        <taxon>Metazoa</taxon>
        <taxon>Chordata</taxon>
        <taxon>Craniata</taxon>
        <taxon>Vertebrata</taxon>
        <taxon>Euteleostomi</taxon>
        <taxon>Actinopterygii</taxon>
        <taxon>Neopterygii</taxon>
        <taxon>Teleostei</taxon>
        <taxon>Neoteleostei</taxon>
        <taxon>Acanthomorphata</taxon>
        <taxon>Ovalentaria</taxon>
        <taxon>Atherinomorphae</taxon>
        <taxon>Cyprinodontiformes</taxon>
        <taxon>Poeciliidae</taxon>
        <taxon>Poeciliinae</taxon>
        <taxon>Poecilia</taxon>
    </lineage>
</organism>
<feature type="domain" description="N-terminal Ras-GEF" evidence="2">
    <location>
        <begin position="4"/>
        <end position="117"/>
    </location>
</feature>
<dbReference type="SUPFAM" id="SSF48366">
    <property type="entry name" value="Ras GEF"/>
    <property type="match status" value="1"/>
</dbReference>
<accession>A0A3B3XVN6</accession>
<dbReference type="InterPro" id="IPR023578">
    <property type="entry name" value="Ras_GEF_dom_sf"/>
</dbReference>
<dbReference type="Ensembl" id="ENSPMET00000028452.1">
    <property type="protein sequence ID" value="ENSPMEP00000019142.1"/>
    <property type="gene ID" value="ENSPMEG00000022122.1"/>
</dbReference>
<name>A0A3B3XVN6_9TELE</name>
<dbReference type="AlphaFoldDB" id="A0A3B3XVN6"/>
<dbReference type="InterPro" id="IPR000651">
    <property type="entry name" value="Ras-like_Gua-exchang_fac_N"/>
</dbReference>